<dbReference type="Gene3D" id="3.50.50.100">
    <property type="match status" value="1"/>
</dbReference>
<gene>
    <name evidence="6" type="ORF">F4162_02540</name>
</gene>
<evidence type="ECO:0000256" key="1">
    <source>
        <dbReference type="ARBA" id="ARBA00001974"/>
    </source>
</evidence>
<evidence type="ECO:0000256" key="2">
    <source>
        <dbReference type="ARBA" id="ARBA00005272"/>
    </source>
</evidence>
<proteinExistence type="inferred from homology"/>
<comment type="cofactor">
    <cofactor evidence="1">
        <name>FAD</name>
        <dbReference type="ChEBI" id="CHEBI:57692"/>
    </cofactor>
</comment>
<dbReference type="InterPro" id="IPR051169">
    <property type="entry name" value="NADH-Q_oxidoreductase"/>
</dbReference>
<accession>A0A6B1FC53</accession>
<evidence type="ECO:0000313" key="6">
    <source>
        <dbReference type="EMBL" id="MYG37892.1"/>
    </source>
</evidence>
<sequence>MGEVSGMMTAGHSGGQQLVLAGGGHSHALVLRHWAMGRWRPPAATAVTLVSRSGASLYSGLIPAVLAGQAHPSACVIDLRRLCAAAGASFVQGEITGLDLERRQLHLHSTLGATSPAYRSLRWDWLSLDVGSVTAAPEGVAGLPVRPLEPFLDWCDHLPPVVEVMGSGAAAVEVVLALAARSRRRRQPCRLSLRTVPGGLRLGSAPLARRLEQMVQAQGIAIGPMTRHDPAPPDRATVLCTGSRGPAWLQDSGLPCDGRGRVLTHPT</sequence>
<dbReference type="PANTHER" id="PTHR42913:SF9">
    <property type="entry name" value="SLR1591 PROTEIN"/>
    <property type="match status" value="1"/>
</dbReference>
<dbReference type="GO" id="GO:0003955">
    <property type="term" value="F:NAD(P)H dehydrogenase (quinone) activity"/>
    <property type="evidence" value="ECO:0007669"/>
    <property type="project" value="TreeGrafter"/>
</dbReference>
<keyword evidence="3" id="KW-0285">Flavoprotein</keyword>
<organism evidence="6">
    <name type="scientific">Synechococcus sp. SB0676_bin_10</name>
    <dbReference type="NCBI Taxonomy" id="2604869"/>
    <lineage>
        <taxon>Bacteria</taxon>
        <taxon>Bacillati</taxon>
        <taxon>Cyanobacteriota</taxon>
        <taxon>Cyanophyceae</taxon>
        <taxon>Synechococcales</taxon>
        <taxon>Synechococcaceae</taxon>
        <taxon>Synechococcus</taxon>
    </lineage>
</organism>
<keyword evidence="5" id="KW-0560">Oxidoreductase</keyword>
<evidence type="ECO:0008006" key="7">
    <source>
        <dbReference type="Google" id="ProtNLM"/>
    </source>
</evidence>
<dbReference type="GO" id="GO:0019646">
    <property type="term" value="P:aerobic electron transport chain"/>
    <property type="evidence" value="ECO:0007669"/>
    <property type="project" value="TreeGrafter"/>
</dbReference>
<comment type="caution">
    <text evidence="6">The sequence shown here is derived from an EMBL/GenBank/DDBJ whole genome shotgun (WGS) entry which is preliminary data.</text>
</comment>
<keyword evidence="4" id="KW-0274">FAD</keyword>
<evidence type="ECO:0000256" key="3">
    <source>
        <dbReference type="ARBA" id="ARBA00022630"/>
    </source>
</evidence>
<dbReference type="InterPro" id="IPR036188">
    <property type="entry name" value="FAD/NAD-bd_sf"/>
</dbReference>
<dbReference type="AlphaFoldDB" id="A0A6B1FC53"/>
<dbReference type="EMBL" id="VYDO01000090">
    <property type="protein sequence ID" value="MYG37892.1"/>
    <property type="molecule type" value="Genomic_DNA"/>
</dbReference>
<protein>
    <recommendedName>
        <fullName evidence="7">Bifunctional NADH dehydrogenase FAD-containing subunit/selenide, water dikinase SelD</fullName>
    </recommendedName>
</protein>
<comment type="similarity">
    <text evidence="2">Belongs to the NADH dehydrogenase family.</text>
</comment>
<dbReference type="SUPFAM" id="SSF51905">
    <property type="entry name" value="FAD/NAD(P)-binding domain"/>
    <property type="match status" value="1"/>
</dbReference>
<feature type="non-terminal residue" evidence="6">
    <location>
        <position position="267"/>
    </location>
</feature>
<dbReference type="PANTHER" id="PTHR42913">
    <property type="entry name" value="APOPTOSIS-INDUCING FACTOR 1"/>
    <property type="match status" value="1"/>
</dbReference>
<reference evidence="6" key="1">
    <citation type="submission" date="2019-09" db="EMBL/GenBank/DDBJ databases">
        <title>Characterisation of the sponge microbiome using genome-centric metagenomics.</title>
        <authorList>
            <person name="Engelberts J.P."/>
            <person name="Robbins S.J."/>
            <person name="De Goeij J.M."/>
            <person name="Aranda M."/>
            <person name="Bell S.C."/>
            <person name="Webster N.S."/>
        </authorList>
    </citation>
    <scope>NUCLEOTIDE SEQUENCE</scope>
    <source>
        <strain evidence="6">SB0676_bin_10</strain>
    </source>
</reference>
<evidence type="ECO:0000256" key="5">
    <source>
        <dbReference type="ARBA" id="ARBA00023002"/>
    </source>
</evidence>
<name>A0A6B1FC53_9SYNE</name>
<evidence type="ECO:0000256" key="4">
    <source>
        <dbReference type="ARBA" id="ARBA00022827"/>
    </source>
</evidence>